<organism evidence="2 3">
    <name type="scientific">Strongylus vulgaris</name>
    <name type="common">Blood worm</name>
    <dbReference type="NCBI Taxonomy" id="40348"/>
    <lineage>
        <taxon>Eukaryota</taxon>
        <taxon>Metazoa</taxon>
        <taxon>Ecdysozoa</taxon>
        <taxon>Nematoda</taxon>
        <taxon>Chromadorea</taxon>
        <taxon>Rhabditida</taxon>
        <taxon>Rhabditina</taxon>
        <taxon>Rhabditomorpha</taxon>
        <taxon>Strongyloidea</taxon>
        <taxon>Strongylidae</taxon>
        <taxon>Strongylus</taxon>
    </lineage>
</organism>
<evidence type="ECO:0000256" key="1">
    <source>
        <dbReference type="SAM" id="Coils"/>
    </source>
</evidence>
<keyword evidence="1" id="KW-0175">Coiled coil</keyword>
<keyword evidence="3" id="KW-1185">Reference proteome</keyword>
<evidence type="ECO:0000313" key="2">
    <source>
        <dbReference type="EMBL" id="VDM69521.1"/>
    </source>
</evidence>
<name>A0A3P7I850_STRVU</name>
<dbReference type="AlphaFoldDB" id="A0A3P7I850"/>
<protein>
    <submittedName>
        <fullName evidence="2">Uncharacterized protein</fullName>
    </submittedName>
</protein>
<dbReference type="Proteomes" id="UP000270094">
    <property type="component" value="Unassembled WGS sequence"/>
</dbReference>
<dbReference type="OrthoDB" id="3175255at2759"/>
<gene>
    <name evidence="2" type="ORF">SVUK_LOCUS4519</name>
</gene>
<proteinExistence type="predicted"/>
<sequence>MQAFKANREITENAIKRLKEEHDLVMDRRAKVSKIIEGLIQASGKAKGRLVSCHNIRNQSYAELFKRGVPKNQLVSTIEISTSMLEKESLQASELLADLPLVWEPEQ</sequence>
<accession>A0A3P7I850</accession>
<reference evidence="2 3" key="1">
    <citation type="submission" date="2018-11" db="EMBL/GenBank/DDBJ databases">
        <authorList>
            <consortium name="Pathogen Informatics"/>
        </authorList>
    </citation>
    <scope>NUCLEOTIDE SEQUENCE [LARGE SCALE GENOMIC DNA]</scope>
</reference>
<dbReference type="EMBL" id="UYYB01012513">
    <property type="protein sequence ID" value="VDM69521.1"/>
    <property type="molecule type" value="Genomic_DNA"/>
</dbReference>
<feature type="coiled-coil region" evidence="1">
    <location>
        <begin position="1"/>
        <end position="28"/>
    </location>
</feature>
<evidence type="ECO:0000313" key="3">
    <source>
        <dbReference type="Proteomes" id="UP000270094"/>
    </source>
</evidence>